<sequence length="62" mass="7070">MGFEELEDILIFFPECGMIKLIVRSINDVSEVLEQVHAAGPSSTVWVPCLEFPYFLTHWVEG</sequence>
<organism evidence="1 2">
    <name type="scientific">Vitis vinifera</name>
    <name type="common">Grape</name>
    <dbReference type="NCBI Taxonomy" id="29760"/>
    <lineage>
        <taxon>Eukaryota</taxon>
        <taxon>Viridiplantae</taxon>
        <taxon>Streptophyta</taxon>
        <taxon>Embryophyta</taxon>
        <taxon>Tracheophyta</taxon>
        <taxon>Spermatophyta</taxon>
        <taxon>Magnoliopsida</taxon>
        <taxon>eudicotyledons</taxon>
        <taxon>Gunneridae</taxon>
        <taxon>Pentapetalae</taxon>
        <taxon>rosids</taxon>
        <taxon>Vitales</taxon>
        <taxon>Vitaceae</taxon>
        <taxon>Viteae</taxon>
        <taxon>Vitis</taxon>
    </lineage>
</organism>
<dbReference type="EMBL" id="FN595227">
    <property type="protein sequence ID" value="CCB45625.1"/>
    <property type="molecule type" value="Genomic_DNA"/>
</dbReference>
<dbReference type="Proteomes" id="UP000009183">
    <property type="component" value="Chromosome 18"/>
</dbReference>
<protein>
    <submittedName>
        <fullName evidence="1">Uncharacterized protein</fullName>
    </submittedName>
</protein>
<keyword evidence="2" id="KW-1185">Reference proteome</keyword>
<gene>
    <name evidence="1" type="ordered locus">VIT_18s0001g07110</name>
</gene>
<dbReference type="PaxDb" id="29760-VIT_18s0001g07110.t01"/>
<reference evidence="2" key="1">
    <citation type="journal article" date="2007" name="Nature">
        <title>The grapevine genome sequence suggests ancestral hexaploidization in major angiosperm phyla.</title>
        <authorList>
            <consortium name="The French-Italian Public Consortium for Grapevine Genome Characterization."/>
            <person name="Jaillon O."/>
            <person name="Aury J.-M."/>
            <person name="Noel B."/>
            <person name="Policriti A."/>
            <person name="Clepet C."/>
            <person name="Casagrande A."/>
            <person name="Choisne N."/>
            <person name="Aubourg S."/>
            <person name="Vitulo N."/>
            <person name="Jubin C."/>
            <person name="Vezzi A."/>
            <person name="Legeai F."/>
            <person name="Hugueney P."/>
            <person name="Dasilva C."/>
            <person name="Horner D."/>
            <person name="Mica E."/>
            <person name="Jublot D."/>
            <person name="Poulain J."/>
            <person name="Bruyere C."/>
            <person name="Billault A."/>
            <person name="Segurens B."/>
            <person name="Gouyvenoux M."/>
            <person name="Ugarte E."/>
            <person name="Cattonaro F."/>
            <person name="Anthouard V."/>
            <person name="Vico V."/>
            <person name="Del Fabbro C."/>
            <person name="Alaux M."/>
            <person name="Di Gaspero G."/>
            <person name="Dumas V."/>
            <person name="Felice N."/>
            <person name="Paillard S."/>
            <person name="Juman I."/>
            <person name="Moroldo M."/>
            <person name="Scalabrin S."/>
            <person name="Canaguier A."/>
            <person name="Le Clainche I."/>
            <person name="Malacrida G."/>
            <person name="Durand E."/>
            <person name="Pesole G."/>
            <person name="Laucou V."/>
            <person name="Chatelet P."/>
            <person name="Merdinoglu D."/>
            <person name="Delledonne M."/>
            <person name="Pezzotti M."/>
            <person name="Lecharny A."/>
            <person name="Scarpelli C."/>
            <person name="Artiguenave F."/>
            <person name="Pe M.E."/>
            <person name="Valle G."/>
            <person name="Morgante M."/>
            <person name="Caboche M."/>
            <person name="Adam-Blondon A.-F."/>
            <person name="Weissenbach J."/>
            <person name="Quetier F."/>
            <person name="Wincker P."/>
        </authorList>
    </citation>
    <scope>NUCLEOTIDE SEQUENCE [LARGE SCALE GENOMIC DNA]</scope>
    <source>
        <strain evidence="2">cv. Pinot noir / PN40024</strain>
    </source>
</reference>
<name>F6H103_VITVI</name>
<evidence type="ECO:0000313" key="1">
    <source>
        <dbReference type="EMBL" id="CCB45625.1"/>
    </source>
</evidence>
<accession>F6H103</accession>
<proteinExistence type="predicted"/>
<dbReference type="InParanoid" id="F6H103"/>
<dbReference type="AlphaFoldDB" id="F6H103"/>
<evidence type="ECO:0000313" key="2">
    <source>
        <dbReference type="Proteomes" id="UP000009183"/>
    </source>
</evidence>
<dbReference type="HOGENOM" id="CLU_2908673_0_0_1"/>